<evidence type="ECO:0000256" key="2">
    <source>
        <dbReference type="ARBA" id="ARBA00022737"/>
    </source>
</evidence>
<protein>
    <submittedName>
        <fullName evidence="3">WD repeat-containing protein 20</fullName>
    </submittedName>
</protein>
<organism evidence="3 4">
    <name type="scientific">Aphis craccivora</name>
    <name type="common">Cowpea aphid</name>
    <dbReference type="NCBI Taxonomy" id="307492"/>
    <lineage>
        <taxon>Eukaryota</taxon>
        <taxon>Metazoa</taxon>
        <taxon>Ecdysozoa</taxon>
        <taxon>Arthropoda</taxon>
        <taxon>Hexapoda</taxon>
        <taxon>Insecta</taxon>
        <taxon>Pterygota</taxon>
        <taxon>Neoptera</taxon>
        <taxon>Paraneoptera</taxon>
        <taxon>Hemiptera</taxon>
        <taxon>Sternorrhyncha</taxon>
        <taxon>Aphidomorpha</taxon>
        <taxon>Aphidoidea</taxon>
        <taxon>Aphididae</taxon>
        <taxon>Aphidini</taxon>
        <taxon>Aphis</taxon>
        <taxon>Aphis</taxon>
    </lineage>
</organism>
<evidence type="ECO:0000256" key="1">
    <source>
        <dbReference type="ARBA" id="ARBA00022574"/>
    </source>
</evidence>
<dbReference type="InterPro" id="IPR001680">
    <property type="entry name" value="WD40_rpt"/>
</dbReference>
<dbReference type="Gene3D" id="2.130.10.10">
    <property type="entry name" value="YVTN repeat-like/Quinoprotein amine dehydrogenase"/>
    <property type="match status" value="1"/>
</dbReference>
<dbReference type="PANTHER" id="PTHR14107:SF16">
    <property type="entry name" value="AT02583P"/>
    <property type="match status" value="1"/>
</dbReference>
<proteinExistence type="predicted"/>
<dbReference type="SMART" id="SM00320">
    <property type="entry name" value="WD40"/>
    <property type="match status" value="4"/>
</dbReference>
<dbReference type="OrthoDB" id="3367at2759"/>
<dbReference type="InterPro" id="IPR036322">
    <property type="entry name" value="WD40_repeat_dom_sf"/>
</dbReference>
<keyword evidence="2" id="KW-0677">Repeat</keyword>
<dbReference type="PANTHER" id="PTHR14107">
    <property type="entry name" value="WD REPEAT PROTEIN"/>
    <property type="match status" value="1"/>
</dbReference>
<sequence>MLCHPSSAIERSPGRDVPRVFVVDVRVLSRPVVIDTVSYSVCSAADRPRCDRRLTGMNAAADGYGSSCIMSMSLDGCGKEQLKTQFVTREGVYKLLTLATYSRPNRIGYNVQTNTSVRVSFVGYSSSDSNGNNDRMCFNIGRELYVFYYKGTKKGADLTKPIDKKLYKGISPTCHDFNSTAITEDSLPLIVGFSTGLLQLIDPVRKDVSVLFNEEKIIDKTKVTCVKWVPNSKHLFLASHASGQLYLYNETFTCGTTTPSYQQVKSGEGYTVHTCKTKSTRNPMYRWLIGGDYNSINEFAFSPCSLYLAVVSQDGFLRVFHYDKMELIGMARSYFGGFLCVCWSPDSRSLKLLNKVDPVRSRYIVVGGEDDLVTVYSISENRVIARGQGHHSWVSVVAFDPYTSTPPSMEPCLPGYYRLGSVGHDTQMCLWDITDDILHHVTLVSPLPVTSKQNGVVNNVKHNANANNVQKQTQDPMRLIGTTACPRFDQCPRLEPLICKKIAHDRLTALIFREDCFVAACQNGYVYTWARPGTITSLNAHLVSDPNSTMSSLDLPSLNSTSAV</sequence>
<dbReference type="EMBL" id="VUJU01001570">
    <property type="protein sequence ID" value="KAF0764709.1"/>
    <property type="molecule type" value="Genomic_DNA"/>
</dbReference>
<evidence type="ECO:0000313" key="4">
    <source>
        <dbReference type="Proteomes" id="UP000478052"/>
    </source>
</evidence>
<name>A0A6G0Z2X7_APHCR</name>
<dbReference type="InterPro" id="IPR015943">
    <property type="entry name" value="WD40/YVTN_repeat-like_dom_sf"/>
</dbReference>
<dbReference type="AlphaFoldDB" id="A0A6G0Z2X7"/>
<comment type="caution">
    <text evidence="3">The sequence shown here is derived from an EMBL/GenBank/DDBJ whole genome shotgun (WGS) entry which is preliminary data.</text>
</comment>
<dbReference type="SUPFAM" id="SSF50978">
    <property type="entry name" value="WD40 repeat-like"/>
    <property type="match status" value="1"/>
</dbReference>
<reference evidence="3 4" key="1">
    <citation type="submission" date="2019-08" db="EMBL/GenBank/DDBJ databases">
        <title>Whole genome of Aphis craccivora.</title>
        <authorList>
            <person name="Voronova N.V."/>
            <person name="Shulinski R.S."/>
            <person name="Bandarenka Y.V."/>
            <person name="Zhorov D.G."/>
            <person name="Warner D."/>
        </authorList>
    </citation>
    <scope>NUCLEOTIDE SEQUENCE [LARGE SCALE GENOMIC DNA]</scope>
    <source>
        <strain evidence="3">180601</strain>
        <tissue evidence="3">Whole Body</tissue>
    </source>
</reference>
<accession>A0A6G0Z2X7</accession>
<keyword evidence="1" id="KW-0853">WD repeat</keyword>
<gene>
    <name evidence="3" type="ORF">FWK35_00002823</name>
</gene>
<dbReference type="InterPro" id="IPR051362">
    <property type="entry name" value="WD_repeat_creC_regulators"/>
</dbReference>
<keyword evidence="4" id="KW-1185">Reference proteome</keyword>
<evidence type="ECO:0000313" key="3">
    <source>
        <dbReference type="EMBL" id="KAF0764709.1"/>
    </source>
</evidence>
<dbReference type="Proteomes" id="UP000478052">
    <property type="component" value="Unassembled WGS sequence"/>
</dbReference>